<keyword evidence="1" id="KW-0732">Signal</keyword>
<feature type="signal peptide" evidence="1">
    <location>
        <begin position="1"/>
        <end position="19"/>
    </location>
</feature>
<name>G0MYU5_CAEBE</name>
<dbReference type="OMA" id="IPTINWD"/>
<dbReference type="EMBL" id="GL379821">
    <property type="protein sequence ID" value="EGT47889.1"/>
    <property type="molecule type" value="Genomic_DNA"/>
</dbReference>
<feature type="chain" id="PRO_5003404807" evidence="1">
    <location>
        <begin position="20"/>
        <end position="162"/>
    </location>
</feature>
<dbReference type="HOGENOM" id="CLU_1636904_0_0_1"/>
<dbReference type="InParanoid" id="G0MYU5"/>
<evidence type="ECO:0000313" key="3">
    <source>
        <dbReference type="Proteomes" id="UP000008068"/>
    </source>
</evidence>
<gene>
    <name evidence="2" type="ORF">CAEBREN_20071</name>
</gene>
<evidence type="ECO:0000313" key="2">
    <source>
        <dbReference type="EMBL" id="EGT47889.1"/>
    </source>
</evidence>
<dbReference type="eggNOG" id="ENOG502R8Q0">
    <property type="taxonomic scope" value="Eukaryota"/>
</dbReference>
<accession>G0MYU5</accession>
<evidence type="ECO:0000256" key="1">
    <source>
        <dbReference type="SAM" id="SignalP"/>
    </source>
</evidence>
<dbReference type="STRING" id="135651.G0MYU5"/>
<proteinExistence type="predicted"/>
<keyword evidence="3" id="KW-1185">Reference proteome</keyword>
<reference evidence="3" key="1">
    <citation type="submission" date="2011-07" db="EMBL/GenBank/DDBJ databases">
        <authorList>
            <consortium name="Caenorhabditis brenneri Sequencing and Analysis Consortium"/>
            <person name="Wilson R.K."/>
        </authorList>
    </citation>
    <scope>NUCLEOTIDE SEQUENCE [LARGE SCALE GENOMIC DNA]</scope>
    <source>
        <strain evidence="3">PB2801</strain>
    </source>
</reference>
<dbReference type="Proteomes" id="UP000008068">
    <property type="component" value="Unassembled WGS sequence"/>
</dbReference>
<dbReference type="FunCoup" id="G0MYU5">
    <property type="interactions" value="371"/>
</dbReference>
<sequence length="162" mass="17955">MKIAICLPIVVIFTQTVHSQKVSGDVGVESEIQSDIVTINPNPFNIPTINWDDILKNIPTIPPLILPTLDPNFWQNLPTLPTFPPLVFPTVAPKTSQCTYKLSQEISNNETFSISLNYTDVQSVVNALLDRSLEICTGFQTQRLTDLSKKYGVLIADLQDVG</sequence>
<dbReference type="AlphaFoldDB" id="G0MYU5"/>
<organism evidence="3">
    <name type="scientific">Caenorhabditis brenneri</name>
    <name type="common">Nematode worm</name>
    <dbReference type="NCBI Taxonomy" id="135651"/>
    <lineage>
        <taxon>Eukaryota</taxon>
        <taxon>Metazoa</taxon>
        <taxon>Ecdysozoa</taxon>
        <taxon>Nematoda</taxon>
        <taxon>Chromadorea</taxon>
        <taxon>Rhabditida</taxon>
        <taxon>Rhabditina</taxon>
        <taxon>Rhabditomorpha</taxon>
        <taxon>Rhabditoidea</taxon>
        <taxon>Rhabditidae</taxon>
        <taxon>Peloderinae</taxon>
        <taxon>Caenorhabditis</taxon>
    </lineage>
</organism>
<dbReference type="OrthoDB" id="5855280at2759"/>
<protein>
    <submittedName>
        <fullName evidence="2">Uncharacterized protein</fullName>
    </submittedName>
</protein>